<keyword evidence="3" id="KW-1185">Reference proteome</keyword>
<dbReference type="OrthoDB" id="6105340at2"/>
<comment type="caution">
    <text evidence="2">The sequence shown here is derived from an EMBL/GenBank/DDBJ whole genome shotgun (WGS) entry which is preliminary data.</text>
</comment>
<evidence type="ECO:0000313" key="2">
    <source>
        <dbReference type="EMBL" id="TDR13274.1"/>
    </source>
</evidence>
<dbReference type="RefSeq" id="WP_133562495.1">
    <property type="nucleotide sequence ID" value="NZ_SNZA01000003.1"/>
</dbReference>
<evidence type="ECO:0000256" key="1">
    <source>
        <dbReference type="SAM" id="Phobius"/>
    </source>
</evidence>
<evidence type="ECO:0000313" key="3">
    <source>
        <dbReference type="Proteomes" id="UP000295729"/>
    </source>
</evidence>
<feature type="transmembrane region" description="Helical" evidence="1">
    <location>
        <begin position="43"/>
        <end position="63"/>
    </location>
</feature>
<name>A0A4R6X7F2_9GAMM</name>
<feature type="transmembrane region" description="Helical" evidence="1">
    <location>
        <begin position="75"/>
        <end position="97"/>
    </location>
</feature>
<dbReference type="Proteomes" id="UP000295729">
    <property type="component" value="Unassembled WGS sequence"/>
</dbReference>
<keyword evidence="1" id="KW-0472">Membrane</keyword>
<keyword evidence="1" id="KW-1133">Transmembrane helix</keyword>
<sequence>MNYKAIVIVYVLQLLAGVIWYSAAPANVTQQVEGNALDGMTTASLFGFCIALFLYTYFTSWLLAKTNLRSSFERLLLTLSIWLFTVLPNIFFMGLFVDFSHMSVGYLLSFGFISCLISALILPFWRASRSIFKG</sequence>
<dbReference type="AlphaFoldDB" id="A0A4R6X7F2"/>
<feature type="transmembrane region" description="Helical" evidence="1">
    <location>
        <begin position="103"/>
        <end position="125"/>
    </location>
</feature>
<gene>
    <name evidence="2" type="ORF">C8D85_2151</name>
</gene>
<keyword evidence="1" id="KW-0812">Transmembrane</keyword>
<reference evidence="2 3" key="1">
    <citation type="submission" date="2019-03" db="EMBL/GenBank/DDBJ databases">
        <title>Genomic Encyclopedia of Type Strains, Phase IV (KMG-IV): sequencing the most valuable type-strain genomes for metagenomic binning, comparative biology and taxonomic classification.</title>
        <authorList>
            <person name="Goeker M."/>
        </authorList>
    </citation>
    <scope>NUCLEOTIDE SEQUENCE [LARGE SCALE GENOMIC DNA]</scope>
    <source>
        <strain evidence="2 3">DSM 5604</strain>
    </source>
</reference>
<feature type="transmembrane region" description="Helical" evidence="1">
    <location>
        <begin position="7"/>
        <end position="23"/>
    </location>
</feature>
<proteinExistence type="predicted"/>
<dbReference type="EMBL" id="SNZA01000003">
    <property type="protein sequence ID" value="TDR13274.1"/>
    <property type="molecule type" value="Genomic_DNA"/>
</dbReference>
<organism evidence="2 3">
    <name type="scientific">Marinomonas communis</name>
    <dbReference type="NCBI Taxonomy" id="28254"/>
    <lineage>
        <taxon>Bacteria</taxon>
        <taxon>Pseudomonadati</taxon>
        <taxon>Pseudomonadota</taxon>
        <taxon>Gammaproteobacteria</taxon>
        <taxon>Oceanospirillales</taxon>
        <taxon>Oceanospirillaceae</taxon>
        <taxon>Marinomonas</taxon>
    </lineage>
</organism>
<protein>
    <submittedName>
        <fullName evidence="2">Uncharacterized protein</fullName>
    </submittedName>
</protein>
<accession>A0A4R6X7F2</accession>